<dbReference type="Pfam" id="PF01926">
    <property type="entry name" value="MMR_HSR1"/>
    <property type="match status" value="1"/>
</dbReference>
<keyword evidence="6" id="KW-1185">Reference proteome</keyword>
<evidence type="ECO:0000313" key="6">
    <source>
        <dbReference type="Proteomes" id="UP000245884"/>
    </source>
</evidence>
<dbReference type="GO" id="GO:0016887">
    <property type="term" value="F:ATP hydrolysis activity"/>
    <property type="evidence" value="ECO:0007669"/>
    <property type="project" value="UniProtKB-UniRule"/>
</dbReference>
<keyword evidence="1 3" id="KW-0547">Nucleotide-binding</keyword>
<dbReference type="InterPro" id="IPR031167">
    <property type="entry name" value="G_OBG"/>
</dbReference>
<dbReference type="GeneID" id="37028537"/>
<dbReference type="GO" id="GO:0005524">
    <property type="term" value="F:ATP binding"/>
    <property type="evidence" value="ECO:0007669"/>
    <property type="project" value="UniProtKB-UniRule"/>
</dbReference>
<dbReference type="CDD" id="cd01900">
    <property type="entry name" value="YchF"/>
    <property type="match status" value="1"/>
</dbReference>
<evidence type="ECO:0000256" key="2">
    <source>
        <dbReference type="ARBA" id="ARBA00022840"/>
    </source>
</evidence>
<dbReference type="SUPFAM" id="SSF52540">
    <property type="entry name" value="P-loop containing nucleoside triphosphate hydrolases"/>
    <property type="match status" value="1"/>
</dbReference>
<dbReference type="GO" id="GO:0043023">
    <property type="term" value="F:ribosomal large subunit binding"/>
    <property type="evidence" value="ECO:0007669"/>
    <property type="project" value="UniProtKB-UniRule"/>
</dbReference>
<dbReference type="PIRSF" id="PIRSF006641">
    <property type="entry name" value="CHP00092"/>
    <property type="match status" value="1"/>
</dbReference>
<dbReference type="InterPro" id="IPR013029">
    <property type="entry name" value="YchF_C"/>
</dbReference>
<evidence type="ECO:0000259" key="4">
    <source>
        <dbReference type="PROSITE" id="PS51710"/>
    </source>
</evidence>
<dbReference type="AlphaFoldDB" id="A0A316ULG6"/>
<sequence length="394" mass="43515">MPPKKGAPVVEKARLGRPSNNLKMGIVGLPNVGKSSLFNTIAKCDLGKSANFPYATIEPEEARVPVPDDRFLWLCEKYKPKSEIPAFLTCIDIAGLTAGASTGAGLGNAFLSNVRAVDGIFQVVRAFDDAEVIHVEGDVDPCRDMEIISKELRLKDIEWTEKSLETARKNARGASGLDAKRKQEDIATMEKALKALTEDNMDVRKVDWSPKEVDVINTMSLLTAKPVIYLVNLSERDYVRKKNKWLPKIKQWIDENNPGDQLIPFSVALEERLVQAGSPEKEQEELKALGENVTGALSKITKAGYDGLDLIRYFTCGPDEVRAWCIRSGTKAPNAAGVIHSDFQQKFVCGEIMAFSDLQQYGTEGETKAAGKLRQEGKNYIVVDGDVCHWQVGR</sequence>
<dbReference type="PANTHER" id="PTHR23305:SF11">
    <property type="entry name" value="OBG-LIKE ATPASE 1"/>
    <property type="match status" value="1"/>
</dbReference>
<dbReference type="CDD" id="cd04867">
    <property type="entry name" value="TGS_YchF_OLA1"/>
    <property type="match status" value="1"/>
</dbReference>
<dbReference type="NCBIfam" id="TIGR00092">
    <property type="entry name" value="redox-regulated ATPase YchF"/>
    <property type="match status" value="1"/>
</dbReference>
<dbReference type="InterPro" id="IPR004396">
    <property type="entry name" value="ATPase_YchF/OLA1"/>
</dbReference>
<dbReference type="STRING" id="1569628.A0A316ULG6"/>
<comment type="subunit">
    <text evidence="3">Monomer.</text>
</comment>
<dbReference type="PROSITE" id="PS51710">
    <property type="entry name" value="G_OBG"/>
    <property type="match status" value="1"/>
</dbReference>
<dbReference type="RefSeq" id="XP_025360692.1">
    <property type="nucleotide sequence ID" value="XM_025506714.1"/>
</dbReference>
<dbReference type="GO" id="GO:0005737">
    <property type="term" value="C:cytoplasm"/>
    <property type="evidence" value="ECO:0007669"/>
    <property type="project" value="UniProtKB-SubCell"/>
</dbReference>
<feature type="binding site" evidence="3">
    <location>
        <begin position="31"/>
        <end position="36"/>
    </location>
    <ligand>
        <name>ATP</name>
        <dbReference type="ChEBI" id="CHEBI:30616"/>
    </ligand>
</feature>
<dbReference type="HAMAP" id="MF_00944">
    <property type="entry name" value="YchF_OLA1_ATPase"/>
    <property type="match status" value="1"/>
</dbReference>
<dbReference type="EMBL" id="KZ819673">
    <property type="protein sequence ID" value="PWN26080.1"/>
    <property type="molecule type" value="Genomic_DNA"/>
</dbReference>
<dbReference type="GO" id="GO:0005525">
    <property type="term" value="F:GTP binding"/>
    <property type="evidence" value="ECO:0007669"/>
    <property type="project" value="InterPro"/>
</dbReference>
<organism evidence="5 6">
    <name type="scientific">Jaminaea rosea</name>
    <dbReference type="NCBI Taxonomy" id="1569628"/>
    <lineage>
        <taxon>Eukaryota</taxon>
        <taxon>Fungi</taxon>
        <taxon>Dikarya</taxon>
        <taxon>Basidiomycota</taxon>
        <taxon>Ustilaginomycotina</taxon>
        <taxon>Exobasidiomycetes</taxon>
        <taxon>Microstromatales</taxon>
        <taxon>Microstromatales incertae sedis</taxon>
        <taxon>Jaminaea</taxon>
    </lineage>
</organism>
<dbReference type="FunFam" id="3.10.20.30:FF:000001">
    <property type="entry name" value="Ribosome-binding ATPase YchF"/>
    <property type="match status" value="1"/>
</dbReference>
<keyword evidence="3" id="KW-0378">Hydrolase</keyword>
<dbReference type="InterPro" id="IPR006073">
    <property type="entry name" value="GTP-bd"/>
</dbReference>
<dbReference type="InterPro" id="IPR012675">
    <property type="entry name" value="Beta-grasp_dom_sf"/>
</dbReference>
<comment type="function">
    <text evidence="3">Hydrolyzes ATP, and can also hydrolyze GTP with lower efficiency. Has lower affinity for GTP.</text>
</comment>
<dbReference type="InterPro" id="IPR027417">
    <property type="entry name" value="P-loop_NTPase"/>
</dbReference>
<dbReference type="InterPro" id="IPR023192">
    <property type="entry name" value="TGS-like_dom_sf"/>
</dbReference>
<dbReference type="InterPro" id="IPR041706">
    <property type="entry name" value="YchF_N"/>
</dbReference>
<keyword evidence="2 3" id="KW-0067">ATP-binding</keyword>
<comment type="similarity">
    <text evidence="3">Belongs to the TRAFAC class OBG-HflX-like GTPase superfamily. OBG GTPase family. YchF/OLA1 subfamily.</text>
</comment>
<protein>
    <recommendedName>
        <fullName evidence="3">Obg-like ATPase 1</fullName>
    </recommendedName>
</protein>
<dbReference type="OrthoDB" id="424823at2759"/>
<proteinExistence type="inferred from homology"/>
<dbReference type="PRINTS" id="PR00326">
    <property type="entry name" value="GTP1OBG"/>
</dbReference>
<name>A0A316ULG6_9BASI</name>
<feature type="binding site" evidence="3">
    <location>
        <position position="233"/>
    </location>
    <ligand>
        <name>ATP</name>
        <dbReference type="ChEBI" id="CHEBI:30616"/>
    </ligand>
</feature>
<gene>
    <name evidence="5" type="ORF">BDZ90DRAFT_233664</name>
</gene>
<comment type="subcellular location">
    <subcellularLocation>
        <location evidence="3">Cytoplasm</location>
    </subcellularLocation>
</comment>
<dbReference type="Gene3D" id="3.10.20.30">
    <property type="match status" value="1"/>
</dbReference>
<evidence type="ECO:0000313" key="5">
    <source>
        <dbReference type="EMBL" id="PWN26080.1"/>
    </source>
</evidence>
<dbReference type="Gene3D" id="3.40.50.300">
    <property type="entry name" value="P-loop containing nucleotide triphosphate hydrolases"/>
    <property type="match status" value="1"/>
</dbReference>
<dbReference type="Proteomes" id="UP000245884">
    <property type="component" value="Unassembled WGS sequence"/>
</dbReference>
<evidence type="ECO:0000256" key="1">
    <source>
        <dbReference type="ARBA" id="ARBA00022741"/>
    </source>
</evidence>
<dbReference type="Pfam" id="PF06071">
    <property type="entry name" value="YchF-GTPase_C"/>
    <property type="match status" value="1"/>
</dbReference>
<dbReference type="SUPFAM" id="SSF81271">
    <property type="entry name" value="TGS-like"/>
    <property type="match status" value="1"/>
</dbReference>
<feature type="domain" description="OBG-type G" evidence="4">
    <location>
        <begin position="22"/>
        <end position="285"/>
    </location>
</feature>
<keyword evidence="3" id="KW-0963">Cytoplasm</keyword>
<dbReference type="InterPro" id="IPR012676">
    <property type="entry name" value="TGS-like"/>
</dbReference>
<evidence type="ECO:0000256" key="3">
    <source>
        <dbReference type="HAMAP-Rule" id="MF_03167"/>
    </source>
</evidence>
<accession>A0A316ULG6</accession>
<dbReference type="FunFam" id="1.10.150.300:FF:000001">
    <property type="entry name" value="Ribosome-binding ATPase YchF"/>
    <property type="match status" value="1"/>
</dbReference>
<reference evidence="5 6" key="1">
    <citation type="journal article" date="2018" name="Mol. Biol. Evol.">
        <title>Broad Genomic Sampling Reveals a Smut Pathogenic Ancestry of the Fungal Clade Ustilaginomycotina.</title>
        <authorList>
            <person name="Kijpornyongpan T."/>
            <person name="Mondo S.J."/>
            <person name="Barry K."/>
            <person name="Sandor L."/>
            <person name="Lee J."/>
            <person name="Lipzen A."/>
            <person name="Pangilinan J."/>
            <person name="LaButti K."/>
            <person name="Hainaut M."/>
            <person name="Henrissat B."/>
            <person name="Grigoriev I.V."/>
            <person name="Spatafora J.W."/>
            <person name="Aime M.C."/>
        </authorList>
    </citation>
    <scope>NUCLEOTIDE SEQUENCE [LARGE SCALE GENOMIC DNA]</scope>
    <source>
        <strain evidence="5 6">MCA 5214</strain>
    </source>
</reference>
<dbReference type="Gene3D" id="1.10.150.300">
    <property type="entry name" value="TGS-like domain"/>
    <property type="match status" value="1"/>
</dbReference>
<dbReference type="PANTHER" id="PTHR23305">
    <property type="entry name" value="OBG GTPASE FAMILY"/>
    <property type="match status" value="1"/>
</dbReference>